<dbReference type="Proteomes" id="UP001143480">
    <property type="component" value="Unassembled WGS sequence"/>
</dbReference>
<reference evidence="1" key="2">
    <citation type="submission" date="2023-01" db="EMBL/GenBank/DDBJ databases">
        <authorList>
            <person name="Sun Q."/>
            <person name="Evtushenko L."/>
        </authorList>
    </citation>
    <scope>NUCLEOTIDE SEQUENCE</scope>
    <source>
        <strain evidence="1">VKM Ac-1321</strain>
    </source>
</reference>
<evidence type="ECO:0000313" key="2">
    <source>
        <dbReference type="Proteomes" id="UP001143480"/>
    </source>
</evidence>
<evidence type="ECO:0008006" key="3">
    <source>
        <dbReference type="Google" id="ProtNLM"/>
    </source>
</evidence>
<dbReference type="InterPro" id="IPR032675">
    <property type="entry name" value="LRR_dom_sf"/>
</dbReference>
<keyword evidence="2" id="KW-1185">Reference proteome</keyword>
<sequence>MTLADAHARILADPHGDAPRLAYADLVEATVPEHAWLIREQVQYVRDRAAGVDWPPRRTTTMYSRSRKLMWRLVPDGVRDLLNDGFEVRRGFIESVTLPVAALPAALSRLVAALPLRRLRLTRATPAALIGLAGVADLLPGLGQLRGLSLEHEPIGDAGLAGLPPLPQLRWLDLTGTDVTAAGLEALAASPHFPALRFVRADRELGLNPEPAYDWDGTPVWVDEAPLAAVLGARYDRPWLHRGTVDVRDAGYVGPNYDEV</sequence>
<reference evidence="1" key="1">
    <citation type="journal article" date="2014" name="Int. J. Syst. Evol. Microbiol.">
        <title>Complete genome sequence of Corynebacterium casei LMG S-19264T (=DSM 44701T), isolated from a smear-ripened cheese.</title>
        <authorList>
            <consortium name="US DOE Joint Genome Institute (JGI-PGF)"/>
            <person name="Walter F."/>
            <person name="Albersmeier A."/>
            <person name="Kalinowski J."/>
            <person name="Ruckert C."/>
        </authorList>
    </citation>
    <scope>NUCLEOTIDE SEQUENCE</scope>
    <source>
        <strain evidence="1">VKM Ac-1321</strain>
    </source>
</reference>
<dbReference type="SUPFAM" id="SSF52047">
    <property type="entry name" value="RNI-like"/>
    <property type="match status" value="1"/>
</dbReference>
<dbReference type="EMBL" id="BSFP01000016">
    <property type="protein sequence ID" value="GLL01462.1"/>
    <property type="molecule type" value="Genomic_DNA"/>
</dbReference>
<comment type="caution">
    <text evidence="1">The sequence shown here is derived from an EMBL/GenBank/DDBJ whole genome shotgun (WGS) entry which is preliminary data.</text>
</comment>
<gene>
    <name evidence="1" type="ORF">GCM10017581_032030</name>
</gene>
<proteinExistence type="predicted"/>
<accession>A0A9W6KI92</accession>
<evidence type="ECO:0000313" key="1">
    <source>
        <dbReference type="EMBL" id="GLL01462.1"/>
    </source>
</evidence>
<dbReference type="AlphaFoldDB" id="A0A9W6KI92"/>
<protein>
    <recommendedName>
        <fullName evidence="3">Leucine rich repeat (LRR) protein</fullName>
    </recommendedName>
</protein>
<organism evidence="1 2">
    <name type="scientific">Dactylosporangium matsuzakiense</name>
    <dbReference type="NCBI Taxonomy" id="53360"/>
    <lineage>
        <taxon>Bacteria</taxon>
        <taxon>Bacillati</taxon>
        <taxon>Actinomycetota</taxon>
        <taxon>Actinomycetes</taxon>
        <taxon>Micromonosporales</taxon>
        <taxon>Micromonosporaceae</taxon>
        <taxon>Dactylosporangium</taxon>
    </lineage>
</organism>
<dbReference type="Gene3D" id="3.80.10.10">
    <property type="entry name" value="Ribonuclease Inhibitor"/>
    <property type="match status" value="1"/>
</dbReference>
<name>A0A9W6KI92_9ACTN</name>
<dbReference type="RefSeq" id="WP_261964923.1">
    <property type="nucleotide sequence ID" value="NZ_BAAAXA010000001.1"/>
</dbReference>